<feature type="region of interest" description="Disordered" evidence="1">
    <location>
        <begin position="25"/>
        <end position="46"/>
    </location>
</feature>
<keyword evidence="3" id="KW-1185">Reference proteome</keyword>
<name>A0A445IJ07_GLYSO</name>
<evidence type="ECO:0000313" key="3">
    <source>
        <dbReference type="Proteomes" id="UP000289340"/>
    </source>
</evidence>
<protein>
    <submittedName>
        <fullName evidence="2">Uncharacterized protein</fullName>
    </submittedName>
</protein>
<evidence type="ECO:0000256" key="1">
    <source>
        <dbReference type="SAM" id="MobiDB-lite"/>
    </source>
</evidence>
<evidence type="ECO:0000313" key="2">
    <source>
        <dbReference type="EMBL" id="RZB86067.1"/>
    </source>
</evidence>
<dbReference type="AntiFam" id="ANF00039">
    <property type="entry name" value="Antisense to SRP RNA"/>
</dbReference>
<dbReference type="Proteomes" id="UP000289340">
    <property type="component" value="Chromosome 10"/>
</dbReference>
<reference evidence="2 3" key="1">
    <citation type="submission" date="2018-09" db="EMBL/GenBank/DDBJ databases">
        <title>A high-quality reference genome of wild soybean provides a powerful tool to mine soybean genomes.</title>
        <authorList>
            <person name="Xie M."/>
            <person name="Chung C.Y.L."/>
            <person name="Li M.-W."/>
            <person name="Wong F.-L."/>
            <person name="Chan T.-F."/>
            <person name="Lam H.-M."/>
        </authorList>
    </citation>
    <scope>NUCLEOTIDE SEQUENCE [LARGE SCALE GENOMIC DNA]</scope>
    <source>
        <strain evidence="3">cv. W05</strain>
        <tissue evidence="2">Hypocotyl of etiolated seedlings</tissue>
    </source>
</reference>
<sequence>MVQELGSSGLYGLEVKQPVIPPLSRARGDRCSVKPASRNTPSSRNQETCAFAQTPWFNSQLGAGRPAWCSHQPNLINPKFCSITLVPPLGL</sequence>
<comment type="caution">
    <text evidence="2">The sequence shown here is derived from an EMBL/GenBank/DDBJ whole genome shotgun (WGS) entry which is preliminary data.</text>
</comment>
<accession>A0A445IJ07</accession>
<dbReference type="AlphaFoldDB" id="A0A445IJ07"/>
<dbReference type="EMBL" id="QZWG01000010">
    <property type="protein sequence ID" value="RZB86067.1"/>
    <property type="molecule type" value="Genomic_DNA"/>
</dbReference>
<proteinExistence type="predicted"/>
<organism evidence="2 3">
    <name type="scientific">Glycine soja</name>
    <name type="common">Wild soybean</name>
    <dbReference type="NCBI Taxonomy" id="3848"/>
    <lineage>
        <taxon>Eukaryota</taxon>
        <taxon>Viridiplantae</taxon>
        <taxon>Streptophyta</taxon>
        <taxon>Embryophyta</taxon>
        <taxon>Tracheophyta</taxon>
        <taxon>Spermatophyta</taxon>
        <taxon>Magnoliopsida</taxon>
        <taxon>eudicotyledons</taxon>
        <taxon>Gunneridae</taxon>
        <taxon>Pentapetalae</taxon>
        <taxon>rosids</taxon>
        <taxon>fabids</taxon>
        <taxon>Fabales</taxon>
        <taxon>Fabaceae</taxon>
        <taxon>Papilionoideae</taxon>
        <taxon>50 kb inversion clade</taxon>
        <taxon>NPAAA clade</taxon>
        <taxon>indigoferoid/millettioid clade</taxon>
        <taxon>Phaseoleae</taxon>
        <taxon>Glycine</taxon>
        <taxon>Glycine subgen. Soja</taxon>
    </lineage>
</organism>
<feature type="compositionally biased region" description="Polar residues" evidence="1">
    <location>
        <begin position="37"/>
        <end position="46"/>
    </location>
</feature>
<gene>
    <name evidence="2" type="ORF">D0Y65_026221</name>
</gene>